<dbReference type="InterPro" id="IPR002049">
    <property type="entry name" value="LE_dom"/>
</dbReference>
<dbReference type="InterPro" id="IPR003593">
    <property type="entry name" value="AAA+_ATPase"/>
</dbReference>
<dbReference type="InterPro" id="IPR043926">
    <property type="entry name" value="ABCG_dom"/>
</dbReference>
<evidence type="ECO:0000256" key="1">
    <source>
        <dbReference type="ARBA" id="ARBA00004477"/>
    </source>
</evidence>
<evidence type="ECO:0000256" key="5">
    <source>
        <dbReference type="ARBA" id="ARBA00022729"/>
    </source>
</evidence>
<keyword evidence="3" id="KW-0813">Transport</keyword>
<dbReference type="PROSITE" id="PS01186">
    <property type="entry name" value="EGF_2"/>
    <property type="match status" value="1"/>
</dbReference>
<dbReference type="FunFam" id="3.40.50.300:FF:000702">
    <property type="entry name" value="ABC transporter (Adp1)"/>
    <property type="match status" value="1"/>
</dbReference>
<feature type="transmembrane region" description="Helical" evidence="14">
    <location>
        <begin position="866"/>
        <end position="886"/>
    </location>
</feature>
<keyword evidence="10 14" id="KW-0472">Membrane</keyword>
<keyword evidence="12" id="KW-1015">Disulfide bond</keyword>
<dbReference type="Gene3D" id="3.40.50.300">
    <property type="entry name" value="P-loop containing nucleotide triphosphate hydrolases"/>
    <property type="match status" value="1"/>
</dbReference>
<feature type="transmembrane region" description="Helical" evidence="14">
    <location>
        <begin position="898"/>
        <end position="919"/>
    </location>
</feature>
<evidence type="ECO:0000259" key="16">
    <source>
        <dbReference type="PROSITE" id="PS50893"/>
    </source>
</evidence>
<sequence>MIRGFSRLRTSVKSHSLYVVLLYTVFLGAVLAASPSALEKEAFINSLIRPKAVYLPTTRSTADLVKRGEENCQEECPPCFDCHLEAFPCKQFGNCSDYDGRCQCPPGFGGLDCSKPLCGSLADGKNRLPREDDQCVCSDGWGGINCNVCQSNEACDPLVITGQNGTCYKGGLTVNENFQMCDVTNRKILDMLPNQPPQVTFSCNRTNNTCDFQFWINRTESFYCHLDECAFEQEIGYNKNVTDYSCKKIKCECMIGEMLCGKEGSIDLSDWLVQEIKGPASFTCVNSDDCRFDEPQMSELIKSVFADKYITLRCYSGECLHYTQVPGFVRPEKPRNTTIILVSVVAVMAFVFAVFGGVFRLSRNWRESHNGFVQLPDDEAGKLMTDHTPASLLFQNVRYSIADKQVLQGIHGMVQPGEVMAIMGASGAGKTSFLDILARKNKAGTISGEIYVNGRVVEDSKFKSLVGYVDQEDHLLPTLTVYETILYSALLRLPREMSLQAKKYRVLETMNELGILSIKDSRIGEAGARSISGGEKRRVSIACELVTSPSILFLDEPTSGLDAYNAYNVIECLVTLARNYNRTVICTIHQPRSNIFMLFDHLLLLAGGYMVYSGEVKECAEYFESIGHKCPPGFNLADYLVDLTMYAAKPAEEEGGAEGHSTSISADTRNQPVELLNRSNGRTPSRSQPPIHDLQELQLYRPHRQSNNSSNPNSEEPVWETELRNRPRPARRPTGSSTAIDVDYDEFEHTDNERISEHLLTLVNGYARSLVALRIKDEISQAVNSNGNEERPLIASAQETQTITSHRRASWLTQFKILSDRTFKNLYRNPMLMFTHYCISVYLALLCGALFYQVTNDIAGFQNRMGVLFFMCALFGFGCLSSLHVFSEERILFVKERANGYYAPITYFASKVLFDIIPLRVVPPILMGVIIYHMVGLVGGTVSFLKFILVLVLFNLTAASICLCIGILFKEIGVASLLSSLVMLFSMLFGGLLLNKESIPEYLAWLKDLSFFNYAFEALIVNEVAYLQLTEEKFGLTIDVPGATILSTFGFDAAAYWADVIKLAKSRRDIHLGRQRALIDPFSAMFASSKKRDDNVAFELYCVSGDGEHIAVSNIIGTLPTPLFELMYCWSILRDKQ</sequence>
<feature type="compositionally biased region" description="Low complexity" evidence="13">
    <location>
        <begin position="706"/>
        <end position="716"/>
    </location>
</feature>
<evidence type="ECO:0000256" key="4">
    <source>
        <dbReference type="ARBA" id="ARBA00022692"/>
    </source>
</evidence>
<feature type="transmembrane region" description="Helical" evidence="14">
    <location>
        <begin position="925"/>
        <end position="942"/>
    </location>
</feature>
<feature type="transmembrane region" description="Helical" evidence="14">
    <location>
        <begin position="975"/>
        <end position="994"/>
    </location>
</feature>
<dbReference type="CDD" id="cd03213">
    <property type="entry name" value="ABCG_EPDR"/>
    <property type="match status" value="1"/>
</dbReference>
<organism evidence="17 18">
    <name type="scientific">Paraglomus brasilianum</name>
    <dbReference type="NCBI Taxonomy" id="144538"/>
    <lineage>
        <taxon>Eukaryota</taxon>
        <taxon>Fungi</taxon>
        <taxon>Fungi incertae sedis</taxon>
        <taxon>Mucoromycota</taxon>
        <taxon>Glomeromycotina</taxon>
        <taxon>Glomeromycetes</taxon>
        <taxon>Paraglomerales</taxon>
        <taxon>Paraglomeraceae</taxon>
        <taxon>Paraglomus</taxon>
    </lineage>
</organism>
<evidence type="ECO:0000256" key="2">
    <source>
        <dbReference type="ARBA" id="ARBA00005814"/>
    </source>
</evidence>
<keyword evidence="12" id="KW-0245">EGF-like domain</keyword>
<dbReference type="Pfam" id="PF01061">
    <property type="entry name" value="ABC2_membrane"/>
    <property type="match status" value="1"/>
</dbReference>
<dbReference type="SMART" id="SM00382">
    <property type="entry name" value="AAA"/>
    <property type="match status" value="1"/>
</dbReference>
<feature type="region of interest" description="Disordered" evidence="13">
    <location>
        <begin position="702"/>
        <end position="744"/>
    </location>
</feature>
<keyword evidence="11" id="KW-0325">Glycoprotein</keyword>
<keyword evidence="9 14" id="KW-1133">Transmembrane helix</keyword>
<keyword evidence="6" id="KW-0547">Nucleotide-binding</keyword>
<evidence type="ECO:0000256" key="10">
    <source>
        <dbReference type="ARBA" id="ARBA00023136"/>
    </source>
</evidence>
<keyword evidence="4 14" id="KW-0812">Transmembrane</keyword>
<dbReference type="PROSITE" id="PS50026">
    <property type="entry name" value="EGF_3"/>
    <property type="match status" value="1"/>
</dbReference>
<dbReference type="Pfam" id="PF00005">
    <property type="entry name" value="ABC_tran"/>
    <property type="match status" value="1"/>
</dbReference>
<dbReference type="SUPFAM" id="SSF52540">
    <property type="entry name" value="P-loop containing nucleoside triphosphate hydrolases"/>
    <property type="match status" value="1"/>
</dbReference>
<dbReference type="PROSITE" id="PS00022">
    <property type="entry name" value="EGF_1"/>
    <property type="match status" value="1"/>
</dbReference>
<evidence type="ECO:0000256" key="9">
    <source>
        <dbReference type="ARBA" id="ARBA00022989"/>
    </source>
</evidence>
<dbReference type="GO" id="GO:0005524">
    <property type="term" value="F:ATP binding"/>
    <property type="evidence" value="ECO:0007669"/>
    <property type="project" value="UniProtKB-KW"/>
</dbReference>
<dbReference type="GO" id="GO:0140359">
    <property type="term" value="F:ABC-type transporter activity"/>
    <property type="evidence" value="ECO:0007669"/>
    <property type="project" value="InterPro"/>
</dbReference>
<dbReference type="AlphaFoldDB" id="A0A9N9CVB1"/>
<name>A0A9N9CVB1_9GLOM</name>
<dbReference type="InterPro" id="IPR000742">
    <property type="entry name" value="EGF"/>
</dbReference>
<evidence type="ECO:0000259" key="15">
    <source>
        <dbReference type="PROSITE" id="PS50026"/>
    </source>
</evidence>
<dbReference type="Pfam" id="PF19055">
    <property type="entry name" value="ABC2_membrane_7"/>
    <property type="match status" value="1"/>
</dbReference>
<proteinExistence type="inferred from homology"/>
<keyword evidence="5" id="KW-0732">Signal</keyword>
<evidence type="ECO:0000256" key="8">
    <source>
        <dbReference type="ARBA" id="ARBA00022840"/>
    </source>
</evidence>
<feature type="transmembrane region" description="Helical" evidence="14">
    <location>
        <begin position="339"/>
        <end position="359"/>
    </location>
</feature>
<dbReference type="InterPro" id="IPR017871">
    <property type="entry name" value="ABC_transporter-like_CS"/>
</dbReference>
<dbReference type="PANTHER" id="PTHR48041:SF2">
    <property type="entry name" value="ATP-DEPENDENT PERMEASE-RELATED"/>
    <property type="match status" value="1"/>
</dbReference>
<evidence type="ECO:0000256" key="7">
    <source>
        <dbReference type="ARBA" id="ARBA00022824"/>
    </source>
</evidence>
<evidence type="ECO:0000256" key="12">
    <source>
        <dbReference type="PROSITE-ProRule" id="PRU00076"/>
    </source>
</evidence>
<evidence type="ECO:0000256" key="3">
    <source>
        <dbReference type="ARBA" id="ARBA00022448"/>
    </source>
</evidence>
<dbReference type="PROSITE" id="PS00211">
    <property type="entry name" value="ABC_TRANSPORTER_1"/>
    <property type="match status" value="1"/>
</dbReference>
<dbReference type="OrthoDB" id="66620at2759"/>
<dbReference type="CDD" id="cd00055">
    <property type="entry name" value="EGF_Lam"/>
    <property type="match status" value="1"/>
</dbReference>
<protein>
    <submittedName>
        <fullName evidence="17">5909_t:CDS:1</fullName>
    </submittedName>
</protein>
<comment type="subcellular location">
    <subcellularLocation>
        <location evidence="1">Endoplasmic reticulum membrane</location>
        <topology evidence="1">Multi-pass membrane protein</topology>
    </subcellularLocation>
</comment>
<dbReference type="InterPro" id="IPR003439">
    <property type="entry name" value="ABC_transporter-like_ATP-bd"/>
</dbReference>
<dbReference type="PANTHER" id="PTHR48041">
    <property type="entry name" value="ABC TRANSPORTER G FAMILY MEMBER 28"/>
    <property type="match status" value="1"/>
</dbReference>
<feature type="compositionally biased region" description="Polar residues" evidence="13">
    <location>
        <begin position="660"/>
        <end position="671"/>
    </location>
</feature>
<evidence type="ECO:0000256" key="13">
    <source>
        <dbReference type="SAM" id="MobiDB-lite"/>
    </source>
</evidence>
<dbReference type="EMBL" id="CAJVPI010001531">
    <property type="protein sequence ID" value="CAG8616962.1"/>
    <property type="molecule type" value="Genomic_DNA"/>
</dbReference>
<feature type="transmembrane region" description="Helical" evidence="14">
    <location>
        <begin position="947"/>
        <end position="969"/>
    </location>
</feature>
<evidence type="ECO:0000256" key="11">
    <source>
        <dbReference type="ARBA" id="ARBA00023180"/>
    </source>
</evidence>
<feature type="domain" description="ABC transporter" evidence="16">
    <location>
        <begin position="392"/>
        <end position="632"/>
    </location>
</feature>
<dbReference type="InterPro" id="IPR050352">
    <property type="entry name" value="ABCG_transporters"/>
</dbReference>
<comment type="similarity">
    <text evidence="2">Belongs to the ABC transporter superfamily. ABCG family. Eye pigment precursor importer (TC 3.A.1.204) subfamily.</text>
</comment>
<evidence type="ECO:0000256" key="14">
    <source>
        <dbReference type="SAM" id="Phobius"/>
    </source>
</evidence>
<feature type="region of interest" description="Disordered" evidence="13">
    <location>
        <begin position="652"/>
        <end position="671"/>
    </location>
</feature>
<comment type="caution">
    <text evidence="17">The sequence shown here is derived from an EMBL/GenBank/DDBJ whole genome shotgun (WGS) entry which is preliminary data.</text>
</comment>
<feature type="disulfide bond" evidence="12">
    <location>
        <begin position="104"/>
        <end position="113"/>
    </location>
</feature>
<reference evidence="17" key="1">
    <citation type="submission" date="2021-06" db="EMBL/GenBank/DDBJ databases">
        <authorList>
            <person name="Kallberg Y."/>
            <person name="Tangrot J."/>
            <person name="Rosling A."/>
        </authorList>
    </citation>
    <scope>NUCLEOTIDE SEQUENCE</scope>
    <source>
        <strain evidence="17">BR232B</strain>
    </source>
</reference>
<comment type="caution">
    <text evidence="12">Lacks conserved residue(s) required for the propagation of feature annotation.</text>
</comment>
<keyword evidence="18" id="KW-1185">Reference proteome</keyword>
<dbReference type="InterPro" id="IPR013525">
    <property type="entry name" value="ABC2_TM"/>
</dbReference>
<feature type="transmembrane region" description="Helical" evidence="14">
    <location>
        <begin position="831"/>
        <end position="854"/>
    </location>
</feature>
<keyword evidence="8" id="KW-0067">ATP-binding</keyword>
<evidence type="ECO:0000313" key="17">
    <source>
        <dbReference type="EMBL" id="CAG8616962.1"/>
    </source>
</evidence>
<gene>
    <name evidence="17" type="ORF">PBRASI_LOCUS8482</name>
</gene>
<dbReference type="Gene3D" id="2.10.25.10">
    <property type="entry name" value="Laminin"/>
    <property type="match status" value="1"/>
</dbReference>
<dbReference type="GO" id="GO:0016887">
    <property type="term" value="F:ATP hydrolysis activity"/>
    <property type="evidence" value="ECO:0007669"/>
    <property type="project" value="InterPro"/>
</dbReference>
<dbReference type="PROSITE" id="PS50893">
    <property type="entry name" value="ABC_TRANSPORTER_2"/>
    <property type="match status" value="1"/>
</dbReference>
<dbReference type="GO" id="GO:0005789">
    <property type="term" value="C:endoplasmic reticulum membrane"/>
    <property type="evidence" value="ECO:0007669"/>
    <property type="project" value="UniProtKB-SubCell"/>
</dbReference>
<feature type="domain" description="EGF-like" evidence="15">
    <location>
        <begin position="80"/>
        <end position="114"/>
    </location>
</feature>
<evidence type="ECO:0000313" key="18">
    <source>
        <dbReference type="Proteomes" id="UP000789739"/>
    </source>
</evidence>
<evidence type="ECO:0000256" key="6">
    <source>
        <dbReference type="ARBA" id="ARBA00022741"/>
    </source>
</evidence>
<dbReference type="InterPro" id="IPR027417">
    <property type="entry name" value="P-loop_NTPase"/>
</dbReference>
<keyword evidence="7" id="KW-0256">Endoplasmic reticulum</keyword>
<accession>A0A9N9CVB1</accession>
<dbReference type="Proteomes" id="UP000789739">
    <property type="component" value="Unassembled WGS sequence"/>
</dbReference>